<organism evidence="1 2">
    <name type="scientific">Brachionus plicatilis</name>
    <name type="common">Marine rotifer</name>
    <name type="synonym">Brachionus muelleri</name>
    <dbReference type="NCBI Taxonomy" id="10195"/>
    <lineage>
        <taxon>Eukaryota</taxon>
        <taxon>Metazoa</taxon>
        <taxon>Spiralia</taxon>
        <taxon>Gnathifera</taxon>
        <taxon>Rotifera</taxon>
        <taxon>Eurotatoria</taxon>
        <taxon>Monogononta</taxon>
        <taxon>Pseudotrocha</taxon>
        <taxon>Ploima</taxon>
        <taxon>Brachionidae</taxon>
        <taxon>Brachionus</taxon>
    </lineage>
</organism>
<dbReference type="EMBL" id="REGN01003562">
    <property type="protein sequence ID" value="RNA21929.1"/>
    <property type="molecule type" value="Genomic_DNA"/>
</dbReference>
<dbReference type="AlphaFoldDB" id="A0A3M7REQ4"/>
<name>A0A3M7REQ4_BRAPC</name>
<proteinExistence type="predicted"/>
<dbReference type="Proteomes" id="UP000276133">
    <property type="component" value="Unassembled WGS sequence"/>
</dbReference>
<reference evidence="1 2" key="1">
    <citation type="journal article" date="2018" name="Sci. Rep.">
        <title>Genomic signatures of local adaptation to the degree of environmental predictability in rotifers.</title>
        <authorList>
            <person name="Franch-Gras L."/>
            <person name="Hahn C."/>
            <person name="Garcia-Roger E.M."/>
            <person name="Carmona M.J."/>
            <person name="Serra M."/>
            <person name="Gomez A."/>
        </authorList>
    </citation>
    <scope>NUCLEOTIDE SEQUENCE [LARGE SCALE GENOMIC DNA]</scope>
    <source>
        <strain evidence="1">HYR1</strain>
    </source>
</reference>
<evidence type="ECO:0000313" key="2">
    <source>
        <dbReference type="Proteomes" id="UP000276133"/>
    </source>
</evidence>
<comment type="caution">
    <text evidence="1">The sequence shown here is derived from an EMBL/GenBank/DDBJ whole genome shotgun (WGS) entry which is preliminary data.</text>
</comment>
<evidence type="ECO:0000313" key="1">
    <source>
        <dbReference type="EMBL" id="RNA21929.1"/>
    </source>
</evidence>
<protein>
    <submittedName>
        <fullName evidence="1">Uncharacterized protein</fullName>
    </submittedName>
</protein>
<sequence>MLRFTIQIQKNLSNAIEVISKLLEGTVVVVRNNNHVSECTNNAYRNKKIKNMIEKALASKISKLSNIYETLYRKKNKLKNYIFALDRRIMIKAFYEIV</sequence>
<accession>A0A3M7REQ4</accession>
<gene>
    <name evidence="1" type="ORF">BpHYR1_017575</name>
</gene>
<keyword evidence="2" id="KW-1185">Reference proteome</keyword>